<reference evidence="3 4" key="1">
    <citation type="submission" date="2012-02" db="EMBL/GenBank/DDBJ databases">
        <title>The Genome Sequence of Bacteroides fragilis CL07T12C05.</title>
        <authorList>
            <consortium name="The Broad Institute Genome Sequencing Platform"/>
            <person name="Earl A."/>
            <person name="Ward D."/>
            <person name="Feldgarden M."/>
            <person name="Gevers D."/>
            <person name="Zitomersky N.L."/>
            <person name="Coyne M.J."/>
            <person name="Comstock L.E."/>
            <person name="Young S.K."/>
            <person name="Zeng Q."/>
            <person name="Gargeya S."/>
            <person name="Fitzgerald M."/>
            <person name="Haas B."/>
            <person name="Abouelleil A."/>
            <person name="Alvarado L."/>
            <person name="Arachchi H.M."/>
            <person name="Berlin A."/>
            <person name="Chapman S.B."/>
            <person name="Gearin G."/>
            <person name="Goldberg J."/>
            <person name="Griggs A."/>
            <person name="Gujja S."/>
            <person name="Hansen M."/>
            <person name="Heiman D."/>
            <person name="Howarth C."/>
            <person name="Larimer J."/>
            <person name="Lui A."/>
            <person name="MacDonald P.J.P."/>
            <person name="McCowen C."/>
            <person name="Montmayeur A."/>
            <person name="Murphy C."/>
            <person name="Neiman D."/>
            <person name="Pearson M."/>
            <person name="Priest M."/>
            <person name="Roberts A."/>
            <person name="Saif S."/>
            <person name="Shea T."/>
            <person name="Sisk P."/>
            <person name="Stolte C."/>
            <person name="Sykes S."/>
            <person name="Wortman J."/>
            <person name="Nusbaum C."/>
            <person name="Birren B."/>
        </authorList>
    </citation>
    <scope>NUCLEOTIDE SEQUENCE [LARGE SCALE GENOMIC DNA]</scope>
    <source>
        <strain evidence="3 4">CL07T12C05</strain>
    </source>
</reference>
<accession>A0A0E2AQB5</accession>
<dbReference type="Pfam" id="PF19556">
    <property type="entry name" value="PRTRC_E"/>
    <property type="match status" value="1"/>
</dbReference>
<feature type="domain" description="ParB-related ThiF-related cassette protein E" evidence="2">
    <location>
        <begin position="2"/>
        <end position="173"/>
    </location>
</feature>
<feature type="region of interest" description="Disordered" evidence="1">
    <location>
        <begin position="91"/>
        <end position="115"/>
    </location>
</feature>
<evidence type="ECO:0000259" key="2">
    <source>
        <dbReference type="Pfam" id="PF19556"/>
    </source>
</evidence>
<organism evidence="3 4">
    <name type="scientific">Bacteroides fragilis CL07T12C05</name>
    <dbReference type="NCBI Taxonomy" id="997883"/>
    <lineage>
        <taxon>Bacteria</taxon>
        <taxon>Pseudomonadati</taxon>
        <taxon>Bacteroidota</taxon>
        <taxon>Bacteroidia</taxon>
        <taxon>Bacteroidales</taxon>
        <taxon>Bacteroidaceae</taxon>
        <taxon>Bacteroides</taxon>
    </lineage>
</organism>
<feature type="compositionally biased region" description="Low complexity" evidence="1">
    <location>
        <begin position="181"/>
        <end position="205"/>
    </location>
</feature>
<dbReference type="AlphaFoldDB" id="A0A0E2AQB5"/>
<dbReference type="NCBIfam" id="TIGR03741">
    <property type="entry name" value="PRTRC_E"/>
    <property type="match status" value="1"/>
</dbReference>
<sequence>MFFTSISQMMTESVDLTLVIRKANGQLTVSTLPKANGLKDEAQNHIVPLTLTGTPEEMDAEFLQHIMQPIRKATGLISNLMEFEKQADKAAANSKAAKDAKAKETKEEKEKREKYEKHMKKAEELITAKNHKDAITALQQARMYATADKQKEVDDKIAAQKKAMNQGSLFEMMEETPAPAPQVAQPQNVAPQPAQQTIQPQAAPRQMPPQPQQTVMRPVQQPMQRPVQQPPQPQYGGQPMFTVPQGGYPPQNAGQQHPHYPQGEIPMFPHHEEPPMPEELQQAYMHEGPAYRPEDYEEYPDFPQSMLENHYSQAYAQTV</sequence>
<dbReference type="Proteomes" id="UP000003879">
    <property type="component" value="Unassembled WGS sequence"/>
</dbReference>
<dbReference type="HOGENOM" id="CLU_071561_0_0_10"/>
<name>A0A0E2AQB5_BACFG</name>
<evidence type="ECO:0000256" key="1">
    <source>
        <dbReference type="SAM" id="MobiDB-lite"/>
    </source>
</evidence>
<protein>
    <submittedName>
        <fullName evidence="3">PRTRC system protein E</fullName>
    </submittedName>
</protein>
<comment type="caution">
    <text evidence="3">The sequence shown here is derived from an EMBL/GenBank/DDBJ whole genome shotgun (WGS) entry which is preliminary data.</text>
</comment>
<gene>
    <name evidence="3" type="ORF">HMPREF1056_02400</name>
</gene>
<feature type="region of interest" description="Disordered" evidence="1">
    <location>
        <begin position="176"/>
        <end position="213"/>
    </location>
</feature>
<feature type="compositionally biased region" description="Basic and acidic residues" evidence="1">
    <location>
        <begin position="96"/>
        <end position="115"/>
    </location>
</feature>
<dbReference type="EMBL" id="AGXN01000012">
    <property type="protein sequence ID" value="EIY96512.1"/>
    <property type="molecule type" value="Genomic_DNA"/>
</dbReference>
<proteinExistence type="predicted"/>
<evidence type="ECO:0000313" key="4">
    <source>
        <dbReference type="Proteomes" id="UP000003879"/>
    </source>
</evidence>
<dbReference type="PATRIC" id="fig|997883.3.peg.2509"/>
<dbReference type="RefSeq" id="WP_005794006.1">
    <property type="nucleotide sequence ID" value="NZ_JH724215.1"/>
</dbReference>
<dbReference type="InterPro" id="IPR022273">
    <property type="entry name" value="PRTRC_protein-E"/>
</dbReference>
<evidence type="ECO:0000313" key="3">
    <source>
        <dbReference type="EMBL" id="EIY96512.1"/>
    </source>
</evidence>